<proteinExistence type="predicted"/>
<comment type="caution">
    <text evidence="3">The sequence shown here is derived from an EMBL/GenBank/DDBJ whole genome shotgun (WGS) entry which is preliminary data.</text>
</comment>
<feature type="domain" description="Phosphoribosyltransferase" evidence="2">
    <location>
        <begin position="44"/>
        <end position="181"/>
    </location>
</feature>
<dbReference type="InterPro" id="IPR029057">
    <property type="entry name" value="PRTase-like"/>
</dbReference>
<name>A0A2A6FII7_9HYPH</name>
<dbReference type="AlphaFoldDB" id="A0A2A6FII7"/>
<dbReference type="RefSeq" id="WP_097572661.1">
    <property type="nucleotide sequence ID" value="NZ_NWQG01000040.1"/>
</dbReference>
<dbReference type="InterPro" id="IPR000836">
    <property type="entry name" value="PRTase_dom"/>
</dbReference>
<dbReference type="PANTHER" id="PTHR43218:SF1">
    <property type="entry name" value="PHOSPHORIBOSYLTRANSFERASE"/>
    <property type="match status" value="1"/>
</dbReference>
<organism evidence="3 4">
    <name type="scientific">Mesorhizobium sanjuanii</name>
    <dbReference type="NCBI Taxonomy" id="2037900"/>
    <lineage>
        <taxon>Bacteria</taxon>
        <taxon>Pseudomonadati</taxon>
        <taxon>Pseudomonadota</taxon>
        <taxon>Alphaproteobacteria</taxon>
        <taxon>Hyphomicrobiales</taxon>
        <taxon>Phyllobacteriaceae</taxon>
        <taxon>Mesorhizobium</taxon>
    </lineage>
</organism>
<dbReference type="EMBL" id="NWQG01000040">
    <property type="protein sequence ID" value="PDQ21777.1"/>
    <property type="molecule type" value="Genomic_DNA"/>
</dbReference>
<keyword evidence="4" id="KW-1185">Reference proteome</keyword>
<dbReference type="PANTHER" id="PTHR43218">
    <property type="entry name" value="PHOSPHORIBOSYLTRANSFERASE-RELATED"/>
    <property type="match status" value="1"/>
</dbReference>
<feature type="region of interest" description="Disordered" evidence="1">
    <location>
        <begin position="202"/>
        <end position="222"/>
    </location>
</feature>
<dbReference type="CDD" id="cd06223">
    <property type="entry name" value="PRTases_typeI"/>
    <property type="match status" value="1"/>
</dbReference>
<keyword evidence="3" id="KW-0808">Transferase</keyword>
<gene>
    <name evidence="3" type="ORF">CN311_07315</name>
</gene>
<reference evidence="3 4" key="1">
    <citation type="submission" date="2017-09" db="EMBL/GenBank/DDBJ databases">
        <title>Mesorhizobum sanjuanii sp. nov. isolated from nodules of Lotus tenuis in saline-alkaline lowlands of Flooding Pampa.</title>
        <authorList>
            <person name="Sannazzaro A.I."/>
            <person name="Torres Tejerizo G.A."/>
            <person name="Fontana F."/>
            <person name="Cumpa Velazquez L.M."/>
            <person name="Hansen L."/>
            <person name="Pistorio M."/>
            <person name="Estrella M.J."/>
        </authorList>
    </citation>
    <scope>NUCLEOTIDE SEQUENCE [LARGE SCALE GENOMIC DNA]</scope>
    <source>
        <strain evidence="3 4">BSA136</strain>
    </source>
</reference>
<accession>A0A2A6FII7</accession>
<evidence type="ECO:0000313" key="4">
    <source>
        <dbReference type="Proteomes" id="UP000219182"/>
    </source>
</evidence>
<dbReference type="GO" id="GO:0016757">
    <property type="term" value="F:glycosyltransferase activity"/>
    <property type="evidence" value="ECO:0007669"/>
    <property type="project" value="UniProtKB-KW"/>
</dbReference>
<evidence type="ECO:0000256" key="1">
    <source>
        <dbReference type="SAM" id="MobiDB-lite"/>
    </source>
</evidence>
<dbReference type="Pfam" id="PF00156">
    <property type="entry name" value="Pribosyltran"/>
    <property type="match status" value="1"/>
</dbReference>
<keyword evidence="3" id="KW-0328">Glycosyltransferase</keyword>
<dbReference type="Proteomes" id="UP000219182">
    <property type="component" value="Unassembled WGS sequence"/>
</dbReference>
<sequence>MLTATPEFYQAEIAGEAFSLPIIQLDDQRAIALLMVIDMGVRFGDIVGEAIARHFGPFKPDIVVGSATLGIPIAIEVSRRLGKDQYVILQKSPKFHLADAMVEDVRSITTATPQRLLLDRRSITLLQGKRVLVVDDVVATGSSMAAAIRLVRRAGAEVLGAGVILTEGHSWRDALGKDAELIESLGHIPQFDVVDGVATPDPATESGAWPVGAPRLARTASR</sequence>
<evidence type="ECO:0000313" key="3">
    <source>
        <dbReference type="EMBL" id="PDQ21777.1"/>
    </source>
</evidence>
<evidence type="ECO:0000259" key="2">
    <source>
        <dbReference type="Pfam" id="PF00156"/>
    </source>
</evidence>
<dbReference type="SUPFAM" id="SSF53271">
    <property type="entry name" value="PRTase-like"/>
    <property type="match status" value="1"/>
</dbReference>
<protein>
    <submittedName>
        <fullName evidence="3">Adenine phosphoribosyltransferase</fullName>
    </submittedName>
</protein>
<dbReference type="Gene3D" id="3.40.50.2020">
    <property type="match status" value="1"/>
</dbReference>